<proteinExistence type="inferred from homology"/>
<dbReference type="GO" id="GO:0006357">
    <property type="term" value="P:regulation of transcription by RNA polymerase II"/>
    <property type="evidence" value="ECO:0000318"/>
    <property type="project" value="GO_Central"/>
</dbReference>
<comment type="similarity">
    <text evidence="2">Belongs to the Mediator complex subunit 23 family.</text>
</comment>
<evidence type="ECO:0000256" key="1">
    <source>
        <dbReference type="ARBA" id="ARBA00004123"/>
    </source>
</evidence>
<sequence>MDHPNKRETPPRSSPSHQFRHARAVLIDLFNLYLGVSRTLRPKIEDADEIRESPKNLQKRVTAPNVNIIPRNEQFLLDFEKIREQFQDQDQLRMNLDSVLVSFVIQCADHAPRAEFMLYALRVLCSINYVNWDTFLLLLLSTVFTLETSGGQEGTSQSMLPNLQSTNLVISDGMITLPSSGISNSTNFNGSNIAFTPHLSSNNSIVFPTHPTIEHPDGVRLLPIKENHIRHISCKIILIGLEFNLKPFTHAEIFSHMLTWLSNWDKNQILDEIQNRKEWQPRGPLNQKLHLCLDVVWMLVDEERCRVPFYEFLRSGLQFLGNSLDDVSLFPLILKIHRRRDMVALYMQMLDQNLHCPSFGTHRILSHTHASISGEAMTNLRHSPITYPSVLGEPLYGEDIAASIPKGSMDWERAMRCLRHALRTAPSPDWWRRVLIVAPCYRQHPQQVSYPGAVFSSAMVCEAVIDRTIELLNLVYSDIDCWNEWLSFSDIFYFLIKSACIDFIDFINKLSSRVMKDGRQIPRTNHVTWMLAQIIRLEIAVSSLSVDVRNRSATDSRNVETARKMISFHKEDKNSDKNNDTAHSTLLDFVSSSQALRFWSFNHLVRDYLSSDQLQKGKKIDDWWKQVTKEKTLDFMNLDDQSLGMLWVLSFTMAQPVMDAVVNWLKSAGVSELAVTQNVQSNERIMIMNETCPLPMKLLSGLSINLCWKLYLNLEEIIFFGQVIPSIAMVETYVRLLLVAPYSIFRPHFTSLTSKVPNLLTKTWVLLLLLEILNYRLFSLYRYYGKSTALLCDVTKIISMIKGKCGEHRTFRLAENLCINLILSIRDFFVVKKDLKGSSDFTETLNRITIVSLAITIKTRGIADVDHMLRLQPVLEQIMSTCQHTWSDKTMRHFPQLIRDFLIGRMDRRAHTIQTWEQAEPTVLKQCTQLLSPSGGDPKYVRIYVDHSFPEHRLYLCSGAWILMGGHPENINSANLACVLKELSPEEVTKNIYTMVDVLLHHIQIELQHGHTLQDLLLKVNTNLASLVLQHELLPLDILLLALIDRDDDPYALRIVLNMLERQELQQKIKIFCSIRGSPDHWLNSGVSQRIEVQKALGNHLSSKDRYPTFFDDSPTRLLPVIPLIVYRLIENDATDAAVRVLAAYSSFLIHHPLRFSFVRDILAYFYGHLPNNLILRLLNVLDISKIPFSESFPQHVSSSNPVLCPPPEYFINLLLGLVNNVIPSITSKSKPGTTGGTSSGFSREPPVKTQSSSQFGSPSSDGRRPFYQNQDPGTYTQFVLETAVIEILSLPVTTAQIVSSLVQIMEHIQSTLIRFNNGLLGFSGSGQSNGLPTSPSGASAESLGTPRSNNSSQGINASGLMSKVFIHETSRVIKECWWLADGKRSAGELETSVGYALLDPSCASQENTSTAIGNTVALLHSFFSNLPQEWLESTQTLIKNFRPVTSVAILRIIFRIIGPLMPRLGFVRPVFLKIVHLLFNCMSDIFGKQTSSSVEASEITDIIDFLHHIVHYEGQGGGPVQSNSKPKSETLKLCGKAIEMLRPDIRHLLSHLSTDPISSIYAATHPNLNQNLT</sequence>
<protein>
    <submittedName>
        <fullName evidence="7">Mediator of RNA polymerase II transcription subunit 23</fullName>
    </submittedName>
</protein>
<dbReference type="OMA" id="RGHQIQD"/>
<dbReference type="GO" id="GO:0016592">
    <property type="term" value="C:mediator complex"/>
    <property type="evidence" value="ECO:0000318"/>
    <property type="project" value="GO_Central"/>
</dbReference>
<feature type="region of interest" description="Disordered" evidence="6">
    <location>
        <begin position="1327"/>
        <end position="1356"/>
    </location>
</feature>
<evidence type="ECO:0000256" key="6">
    <source>
        <dbReference type="SAM" id="MobiDB-lite"/>
    </source>
</evidence>
<dbReference type="Pfam" id="PF11573">
    <property type="entry name" value="Med23"/>
    <property type="match status" value="1"/>
</dbReference>
<dbReference type="GO" id="GO:0005667">
    <property type="term" value="C:transcription regulator complex"/>
    <property type="evidence" value="ECO:0000318"/>
    <property type="project" value="GO_Central"/>
</dbReference>
<feature type="region of interest" description="Disordered" evidence="6">
    <location>
        <begin position="1229"/>
        <end position="1269"/>
    </location>
</feature>
<dbReference type="EMBL" id="LFYR01000740">
    <property type="protein sequence ID" value="KMZ69880.1"/>
    <property type="molecule type" value="Genomic_DNA"/>
</dbReference>
<keyword evidence="4" id="KW-0804">Transcription</keyword>
<dbReference type="InterPro" id="IPR021629">
    <property type="entry name" value="Mediator_Med23"/>
</dbReference>
<evidence type="ECO:0000256" key="4">
    <source>
        <dbReference type="ARBA" id="ARBA00023163"/>
    </source>
</evidence>
<reference evidence="8" key="1">
    <citation type="journal article" date="2016" name="Nature">
        <title>The genome of the seagrass Zostera marina reveals angiosperm adaptation to the sea.</title>
        <authorList>
            <person name="Olsen J.L."/>
            <person name="Rouze P."/>
            <person name="Verhelst B."/>
            <person name="Lin Y.-C."/>
            <person name="Bayer T."/>
            <person name="Collen J."/>
            <person name="Dattolo E."/>
            <person name="De Paoli E."/>
            <person name="Dittami S."/>
            <person name="Maumus F."/>
            <person name="Michel G."/>
            <person name="Kersting A."/>
            <person name="Lauritano C."/>
            <person name="Lohaus R."/>
            <person name="Toepel M."/>
            <person name="Tonon T."/>
            <person name="Vanneste K."/>
            <person name="Amirebrahimi M."/>
            <person name="Brakel J."/>
            <person name="Bostroem C."/>
            <person name="Chovatia M."/>
            <person name="Grimwood J."/>
            <person name="Jenkins J.W."/>
            <person name="Jueterbock A."/>
            <person name="Mraz A."/>
            <person name="Stam W.T."/>
            <person name="Tice H."/>
            <person name="Bornberg-Bauer E."/>
            <person name="Green P.J."/>
            <person name="Pearson G.A."/>
            <person name="Procaccini G."/>
            <person name="Duarte C.M."/>
            <person name="Schmutz J."/>
            <person name="Reusch T.B.H."/>
            <person name="Van de Peer Y."/>
        </authorList>
    </citation>
    <scope>NUCLEOTIDE SEQUENCE [LARGE SCALE GENOMIC DNA]</scope>
    <source>
        <strain evidence="8">cv. Finnish</strain>
    </source>
</reference>
<evidence type="ECO:0000256" key="3">
    <source>
        <dbReference type="ARBA" id="ARBA00023015"/>
    </source>
</evidence>
<name>A0A0K9PNR3_ZOSMR</name>
<feature type="compositionally biased region" description="Low complexity" evidence="6">
    <location>
        <begin position="1252"/>
        <end position="1261"/>
    </location>
</feature>
<keyword evidence="8" id="KW-1185">Reference proteome</keyword>
<dbReference type="STRING" id="29655.A0A0K9PNR3"/>
<evidence type="ECO:0000256" key="2">
    <source>
        <dbReference type="ARBA" id="ARBA00010222"/>
    </source>
</evidence>
<feature type="compositionally biased region" description="Polar residues" evidence="6">
    <location>
        <begin position="1327"/>
        <end position="1340"/>
    </location>
</feature>
<dbReference type="GO" id="GO:0010628">
    <property type="term" value="P:positive regulation of gene expression"/>
    <property type="evidence" value="ECO:0000318"/>
    <property type="project" value="GO_Central"/>
</dbReference>
<evidence type="ECO:0000256" key="5">
    <source>
        <dbReference type="ARBA" id="ARBA00023242"/>
    </source>
</evidence>
<dbReference type="PANTHER" id="PTHR12691:SF10">
    <property type="entry name" value="MEDIATOR OF RNA POLYMERASE II TRANSCRIPTION SUBUNIT 23"/>
    <property type="match status" value="1"/>
</dbReference>
<dbReference type="PANTHER" id="PTHR12691">
    <property type="entry name" value="MEDIATOR OF RNA POLYMERASE II TRANSCRIPTION SUBUNIT 23"/>
    <property type="match status" value="1"/>
</dbReference>
<comment type="subcellular location">
    <subcellularLocation>
        <location evidence="1">Nucleus</location>
    </subcellularLocation>
</comment>
<evidence type="ECO:0000313" key="7">
    <source>
        <dbReference type="EMBL" id="KMZ69880.1"/>
    </source>
</evidence>
<evidence type="ECO:0000313" key="8">
    <source>
        <dbReference type="Proteomes" id="UP000036987"/>
    </source>
</evidence>
<accession>A0A0K9PNR3</accession>
<keyword evidence="3" id="KW-0805">Transcription regulation</keyword>
<keyword evidence="5" id="KW-0539">Nucleus</keyword>
<dbReference type="OrthoDB" id="9982951at2759"/>
<comment type="caution">
    <text evidence="7">The sequence shown here is derived from an EMBL/GenBank/DDBJ whole genome shotgun (WGS) entry which is preliminary data.</text>
</comment>
<gene>
    <name evidence="7" type="ORF">ZOSMA_203G00020</name>
</gene>
<organism evidence="7 8">
    <name type="scientific">Zostera marina</name>
    <name type="common">Eelgrass</name>
    <dbReference type="NCBI Taxonomy" id="29655"/>
    <lineage>
        <taxon>Eukaryota</taxon>
        <taxon>Viridiplantae</taxon>
        <taxon>Streptophyta</taxon>
        <taxon>Embryophyta</taxon>
        <taxon>Tracheophyta</taxon>
        <taxon>Spermatophyta</taxon>
        <taxon>Magnoliopsida</taxon>
        <taxon>Liliopsida</taxon>
        <taxon>Zosteraceae</taxon>
        <taxon>Zostera</taxon>
    </lineage>
</organism>
<feature type="compositionally biased region" description="Polar residues" evidence="6">
    <location>
        <begin position="1346"/>
        <end position="1356"/>
    </location>
</feature>
<dbReference type="Proteomes" id="UP000036987">
    <property type="component" value="Unassembled WGS sequence"/>
</dbReference>